<keyword evidence="3 4" id="KW-0687">Ribonucleoprotein</keyword>
<name>A0A3A4QWW5_9BACT</name>
<organism evidence="7 8">
    <name type="scientific">Candidatus Auribacter fodinae</name>
    <dbReference type="NCBI Taxonomy" id="2093366"/>
    <lineage>
        <taxon>Bacteria</taxon>
        <taxon>Pseudomonadati</taxon>
        <taxon>Candidatus Auribacterota</taxon>
        <taxon>Candidatus Auribacteria</taxon>
        <taxon>Candidatus Auribacterales</taxon>
        <taxon>Candidatus Auribacteraceae</taxon>
        <taxon>Candidatus Auribacter</taxon>
    </lineage>
</organism>
<dbReference type="GO" id="GO:0022625">
    <property type="term" value="C:cytosolic large ribosomal subunit"/>
    <property type="evidence" value="ECO:0007669"/>
    <property type="project" value="TreeGrafter"/>
</dbReference>
<dbReference type="PANTHER" id="PTHR14413">
    <property type="entry name" value="RIBOSOMAL PROTEIN L17"/>
    <property type="match status" value="1"/>
</dbReference>
<gene>
    <name evidence="4 7" type="primary">rplQ</name>
    <name evidence="7" type="ORF">C4541_08085</name>
</gene>
<proteinExistence type="inferred from homology"/>
<dbReference type="Proteomes" id="UP000266426">
    <property type="component" value="Unassembled WGS sequence"/>
</dbReference>
<evidence type="ECO:0000256" key="3">
    <source>
        <dbReference type="ARBA" id="ARBA00023274"/>
    </source>
</evidence>
<accession>A0A3A4QWW5</accession>
<evidence type="ECO:0000313" key="7">
    <source>
        <dbReference type="EMBL" id="RJP58405.1"/>
    </source>
</evidence>
<dbReference type="Gene3D" id="3.90.1030.10">
    <property type="entry name" value="Ribosomal protein L17"/>
    <property type="match status" value="1"/>
</dbReference>
<protein>
    <recommendedName>
        <fullName evidence="4">Large ribosomal subunit protein bL17</fullName>
    </recommendedName>
</protein>
<dbReference type="GO" id="GO:0003735">
    <property type="term" value="F:structural constituent of ribosome"/>
    <property type="evidence" value="ECO:0007669"/>
    <property type="project" value="InterPro"/>
</dbReference>
<reference evidence="7 8" key="1">
    <citation type="journal article" date="2017" name="ISME J.">
        <title>Energy and carbon metabolisms in a deep terrestrial subsurface fluid microbial community.</title>
        <authorList>
            <person name="Momper L."/>
            <person name="Jungbluth S.P."/>
            <person name="Lee M.D."/>
            <person name="Amend J.P."/>
        </authorList>
    </citation>
    <scope>NUCLEOTIDE SEQUENCE [LARGE SCALE GENOMIC DNA]</scope>
    <source>
        <strain evidence="7">SURF_26</strain>
    </source>
</reference>
<dbReference type="GO" id="GO:0006412">
    <property type="term" value="P:translation"/>
    <property type="evidence" value="ECO:0007669"/>
    <property type="project" value="UniProtKB-UniRule"/>
</dbReference>
<evidence type="ECO:0000256" key="5">
    <source>
        <dbReference type="RuleBase" id="RU000660"/>
    </source>
</evidence>
<dbReference type="HAMAP" id="MF_01368">
    <property type="entry name" value="Ribosomal_bL17"/>
    <property type="match status" value="1"/>
</dbReference>
<dbReference type="InterPro" id="IPR000456">
    <property type="entry name" value="Ribosomal_bL17"/>
</dbReference>
<comment type="subunit">
    <text evidence="4">Part of the 50S ribosomal subunit. Contacts protein L32.</text>
</comment>
<comment type="similarity">
    <text evidence="1 4 5">Belongs to the bacterial ribosomal protein bL17 family.</text>
</comment>
<evidence type="ECO:0000256" key="2">
    <source>
        <dbReference type="ARBA" id="ARBA00022980"/>
    </source>
</evidence>
<dbReference type="NCBIfam" id="TIGR00059">
    <property type="entry name" value="L17"/>
    <property type="match status" value="1"/>
</dbReference>
<dbReference type="AlphaFoldDB" id="A0A3A4QWW5"/>
<keyword evidence="2 4" id="KW-0689">Ribosomal protein</keyword>
<evidence type="ECO:0000313" key="8">
    <source>
        <dbReference type="Proteomes" id="UP000266426"/>
    </source>
</evidence>
<dbReference type="PANTHER" id="PTHR14413:SF16">
    <property type="entry name" value="LARGE RIBOSOMAL SUBUNIT PROTEIN BL17M"/>
    <property type="match status" value="1"/>
</dbReference>
<comment type="caution">
    <text evidence="7">The sequence shown here is derived from an EMBL/GenBank/DDBJ whole genome shotgun (WGS) entry which is preliminary data.</text>
</comment>
<evidence type="ECO:0000256" key="4">
    <source>
        <dbReference type="HAMAP-Rule" id="MF_01368"/>
    </source>
</evidence>
<feature type="compositionally biased region" description="Acidic residues" evidence="6">
    <location>
        <begin position="153"/>
        <end position="181"/>
    </location>
</feature>
<sequence length="187" mass="20905">MRHRKLRSRLSRSASHRKATIANIMRGLIEHERVVTTLKKAKVTSARADKLITLAKKNNLSAIRQVERFIQDRKLISKLFTEIGPRFTERNGGYTRVLKYNVRRGDGTLMAILELTEKSVMAAEVSAPAEKASKSVASADLKQDAKSEVSQNEPEDAVIVDETEDSDASMEEDADDQSDSDTDTKEK</sequence>
<evidence type="ECO:0000256" key="6">
    <source>
        <dbReference type="SAM" id="MobiDB-lite"/>
    </source>
</evidence>
<dbReference type="Pfam" id="PF01196">
    <property type="entry name" value="Ribosomal_L17"/>
    <property type="match status" value="1"/>
</dbReference>
<evidence type="ECO:0000256" key="1">
    <source>
        <dbReference type="ARBA" id="ARBA00008777"/>
    </source>
</evidence>
<dbReference type="SUPFAM" id="SSF64263">
    <property type="entry name" value="Prokaryotic ribosomal protein L17"/>
    <property type="match status" value="1"/>
</dbReference>
<dbReference type="EMBL" id="QZJZ01000067">
    <property type="protein sequence ID" value="RJP58405.1"/>
    <property type="molecule type" value="Genomic_DNA"/>
</dbReference>
<dbReference type="InterPro" id="IPR036373">
    <property type="entry name" value="Ribosomal_bL17_sf"/>
</dbReference>
<feature type="region of interest" description="Disordered" evidence="6">
    <location>
        <begin position="128"/>
        <end position="187"/>
    </location>
</feature>